<dbReference type="Pfam" id="PF04657">
    <property type="entry name" value="DMT_YdcZ"/>
    <property type="match status" value="1"/>
</dbReference>
<dbReference type="HOGENOM" id="CLU_2680232_0_0_5"/>
<accession>J1K020</accession>
<dbReference type="Proteomes" id="UP000008952">
    <property type="component" value="Unassembled WGS sequence"/>
</dbReference>
<proteinExistence type="predicted"/>
<dbReference type="EMBL" id="AIMB01000007">
    <property type="protein sequence ID" value="EJF90355.1"/>
    <property type="molecule type" value="Genomic_DNA"/>
</dbReference>
<feature type="transmembrane region" description="Helical" evidence="1">
    <location>
        <begin position="44"/>
        <end position="68"/>
    </location>
</feature>
<keyword evidence="1" id="KW-0472">Membrane</keyword>
<keyword evidence="1" id="KW-0812">Transmembrane</keyword>
<keyword evidence="1" id="KW-1133">Transmembrane helix</keyword>
<keyword evidence="3" id="KW-1185">Reference proteome</keyword>
<reference evidence="2 3" key="1">
    <citation type="submission" date="2012-03" db="EMBL/GenBank/DDBJ databases">
        <title>The Genome Sequence of Bartonella tamiae Th239.</title>
        <authorList>
            <consortium name="The Broad Institute Genome Sequencing Platform"/>
            <consortium name="The Broad Institute Genome Sequencing Center for Infectious Disease"/>
            <person name="Feldgarden M."/>
            <person name="Kirby J."/>
            <person name="Kosoy M."/>
            <person name="Birtles R."/>
            <person name="Probert W.S."/>
            <person name="Chiaraviglio L."/>
            <person name="Young S.K."/>
            <person name="Zeng Q."/>
            <person name="Gargeya S."/>
            <person name="Fitzgerald M."/>
            <person name="Haas B."/>
            <person name="Abouelleil A."/>
            <person name="Alvarado L."/>
            <person name="Arachchi H.M."/>
            <person name="Berlin A."/>
            <person name="Chapman S.B."/>
            <person name="Gearin G."/>
            <person name="Goldberg J."/>
            <person name="Griggs A."/>
            <person name="Gujja S."/>
            <person name="Hansen M."/>
            <person name="Heiman D."/>
            <person name="Howarth C."/>
            <person name="Larimer J."/>
            <person name="Lui A."/>
            <person name="MacDonald P.J.P."/>
            <person name="McCowen C."/>
            <person name="Montmayeur A."/>
            <person name="Murphy C."/>
            <person name="Neiman D."/>
            <person name="Pearson M."/>
            <person name="Priest M."/>
            <person name="Roberts A."/>
            <person name="Saif S."/>
            <person name="Shea T."/>
            <person name="Sisk P."/>
            <person name="Stolte C."/>
            <person name="Sykes S."/>
            <person name="Wortman J."/>
            <person name="Nusbaum C."/>
            <person name="Birren B."/>
        </authorList>
    </citation>
    <scope>NUCLEOTIDE SEQUENCE [LARGE SCALE GENOMIC DNA]</scope>
    <source>
        <strain evidence="2 3">Th239</strain>
    </source>
</reference>
<dbReference type="InterPro" id="IPR006750">
    <property type="entry name" value="YdcZ"/>
</dbReference>
<dbReference type="AlphaFoldDB" id="J1K020"/>
<protein>
    <submittedName>
        <fullName evidence="2">Uncharacterized protein</fullName>
    </submittedName>
</protein>
<evidence type="ECO:0000313" key="3">
    <source>
        <dbReference type="Proteomes" id="UP000008952"/>
    </source>
</evidence>
<evidence type="ECO:0000256" key="1">
    <source>
        <dbReference type="SAM" id="Phobius"/>
    </source>
</evidence>
<sequence>MSHSNASLLLVSFTFIAFVSGASVPFQAARNAALGRYLGHAMLATAALFIVSFILVAIVKSVFAYYFALHFHYF</sequence>
<gene>
    <name evidence="2" type="ORF">ME5_00756</name>
</gene>
<name>J1K020_9HYPH</name>
<dbReference type="OrthoDB" id="370053at2"/>
<dbReference type="RefSeq" id="WP_008038573.1">
    <property type="nucleotide sequence ID" value="NZ_JH725147.1"/>
</dbReference>
<organism evidence="2 3">
    <name type="scientific">Bartonella tamiae Th239</name>
    <dbReference type="NCBI Taxonomy" id="1094558"/>
    <lineage>
        <taxon>Bacteria</taxon>
        <taxon>Pseudomonadati</taxon>
        <taxon>Pseudomonadota</taxon>
        <taxon>Alphaproteobacteria</taxon>
        <taxon>Hyphomicrobiales</taxon>
        <taxon>Bartonellaceae</taxon>
        <taxon>Bartonella</taxon>
    </lineage>
</organism>
<comment type="caution">
    <text evidence="2">The sequence shown here is derived from an EMBL/GenBank/DDBJ whole genome shotgun (WGS) entry which is preliminary data.</text>
</comment>
<evidence type="ECO:0000313" key="2">
    <source>
        <dbReference type="EMBL" id="EJF90355.1"/>
    </source>
</evidence>